<sequence>MAALRVELSLASWEKDIIRETKDTFSEELSLVPYRASSPVSKDWVRNNWSWATHVQLQLQESFLDLDDEESAIHQKNPARTWEILKNKLSSRAPPDTSLDHYSCHSRLRQLLEVNSHLPLLSSQTQLPVLPQDGIHFASDDDEDWQAVWNFSKFIQHNHPRLRGVQLAIQELENLEQLCPRTSTPEDDLEGNTSEAGSHQNPEAEDPSILSEHPVFEIYFMVRTVVSYWRQLKVDLPKELLQMSPECNSFLDELEFIPMSELITDGDLAQNRVTSWRPSKACPWDHHLFTEEEVLKFCVETRFEFPGYRGEDGIVFEATELGESELRKARRDLHVVWVR</sequence>
<comment type="caution">
    <text evidence="2">The sequence shown here is derived from an EMBL/GenBank/DDBJ whole genome shotgun (WGS) entry which is preliminary data.</text>
</comment>
<organism evidence="2 3">
    <name type="scientific">Fusarium napiforme</name>
    <dbReference type="NCBI Taxonomy" id="42672"/>
    <lineage>
        <taxon>Eukaryota</taxon>
        <taxon>Fungi</taxon>
        <taxon>Dikarya</taxon>
        <taxon>Ascomycota</taxon>
        <taxon>Pezizomycotina</taxon>
        <taxon>Sordariomycetes</taxon>
        <taxon>Hypocreomycetidae</taxon>
        <taxon>Hypocreales</taxon>
        <taxon>Nectriaceae</taxon>
        <taxon>Fusarium</taxon>
        <taxon>Fusarium fujikuroi species complex</taxon>
    </lineage>
</organism>
<dbReference type="Proteomes" id="UP000574317">
    <property type="component" value="Unassembled WGS sequence"/>
</dbReference>
<dbReference type="AlphaFoldDB" id="A0A8H5JH90"/>
<evidence type="ECO:0000256" key="1">
    <source>
        <dbReference type="SAM" id="MobiDB-lite"/>
    </source>
</evidence>
<feature type="region of interest" description="Disordered" evidence="1">
    <location>
        <begin position="181"/>
        <end position="207"/>
    </location>
</feature>
<protein>
    <submittedName>
        <fullName evidence="2">Uncharacterized protein</fullName>
    </submittedName>
</protein>
<reference evidence="2 3" key="1">
    <citation type="submission" date="2020-05" db="EMBL/GenBank/DDBJ databases">
        <title>Identification and distribution of gene clusters putatively required for synthesis of sphingolipid metabolism inhibitors in phylogenetically diverse species of the filamentous fungus Fusarium.</title>
        <authorList>
            <person name="Kim H.-S."/>
            <person name="Busman M."/>
            <person name="Brown D.W."/>
            <person name="Divon H."/>
            <person name="Uhlig S."/>
            <person name="Proctor R.H."/>
        </authorList>
    </citation>
    <scope>NUCLEOTIDE SEQUENCE [LARGE SCALE GENOMIC DNA]</scope>
    <source>
        <strain evidence="2 3">NRRL 25196</strain>
    </source>
</reference>
<name>A0A8H5JH90_9HYPO</name>
<dbReference type="EMBL" id="JAAOAO010000220">
    <property type="protein sequence ID" value="KAF5555319.1"/>
    <property type="molecule type" value="Genomic_DNA"/>
</dbReference>
<accession>A0A8H5JH90</accession>
<keyword evidence="3" id="KW-1185">Reference proteome</keyword>
<evidence type="ECO:0000313" key="3">
    <source>
        <dbReference type="Proteomes" id="UP000574317"/>
    </source>
</evidence>
<proteinExistence type="predicted"/>
<feature type="compositionally biased region" description="Polar residues" evidence="1">
    <location>
        <begin position="191"/>
        <end position="201"/>
    </location>
</feature>
<evidence type="ECO:0000313" key="2">
    <source>
        <dbReference type="EMBL" id="KAF5555319.1"/>
    </source>
</evidence>
<gene>
    <name evidence="2" type="ORF">FNAPI_6175</name>
</gene>